<comment type="subcellular location">
    <subcellularLocation>
        <location evidence="3">Endoplasmic reticulum membrane</location>
        <topology evidence="3">Peripheral membrane protein</topology>
    </subcellularLocation>
    <subcellularLocation>
        <location evidence="2">Microsome membrane</location>
        <topology evidence="2">Peripheral membrane protein</topology>
    </subcellularLocation>
</comment>
<keyword evidence="8" id="KW-0492">Microsome</keyword>
<dbReference type="InterPro" id="IPR036396">
    <property type="entry name" value="Cyt_P450_sf"/>
</dbReference>
<dbReference type="Gene3D" id="1.10.630.10">
    <property type="entry name" value="Cytochrome P450"/>
    <property type="match status" value="1"/>
</dbReference>
<dbReference type="InterPro" id="IPR050476">
    <property type="entry name" value="Insect_CytP450_Detox"/>
</dbReference>
<evidence type="ECO:0008006" key="17">
    <source>
        <dbReference type="Google" id="ProtNLM"/>
    </source>
</evidence>
<evidence type="ECO:0000256" key="7">
    <source>
        <dbReference type="ARBA" id="ARBA00022824"/>
    </source>
</evidence>
<evidence type="ECO:0000313" key="15">
    <source>
        <dbReference type="EnsemblMetazoa" id="AALFPA23_013725.P19890"/>
    </source>
</evidence>
<dbReference type="RefSeq" id="XP_029731864.1">
    <property type="nucleotide sequence ID" value="XM_029876004.2"/>
</dbReference>
<protein>
    <recommendedName>
        <fullName evidence="17">Cytochrome P450</fullName>
    </recommendedName>
</protein>
<reference evidence="16" key="1">
    <citation type="journal article" date="2015" name="Proc. Natl. Acad. Sci. U.S.A.">
        <title>Genome sequence of the Asian Tiger mosquito, Aedes albopictus, reveals insights into its biology, genetics, and evolution.</title>
        <authorList>
            <person name="Chen X.G."/>
            <person name="Jiang X."/>
            <person name="Gu J."/>
            <person name="Xu M."/>
            <person name="Wu Y."/>
            <person name="Deng Y."/>
            <person name="Zhang C."/>
            <person name="Bonizzoni M."/>
            <person name="Dermauw W."/>
            <person name="Vontas J."/>
            <person name="Armbruster P."/>
            <person name="Huang X."/>
            <person name="Yang Y."/>
            <person name="Zhang H."/>
            <person name="He W."/>
            <person name="Peng H."/>
            <person name="Liu Y."/>
            <person name="Wu K."/>
            <person name="Chen J."/>
            <person name="Lirakis M."/>
            <person name="Topalis P."/>
            <person name="Van Leeuwen T."/>
            <person name="Hall A.B."/>
            <person name="Jiang X."/>
            <person name="Thorpe C."/>
            <person name="Mueller R.L."/>
            <person name="Sun C."/>
            <person name="Waterhouse R.M."/>
            <person name="Yan G."/>
            <person name="Tu Z.J."/>
            <person name="Fang X."/>
            <person name="James A.A."/>
        </authorList>
    </citation>
    <scope>NUCLEOTIDE SEQUENCE [LARGE SCALE GENOMIC DNA]</scope>
    <source>
        <strain evidence="16">Foshan</strain>
    </source>
</reference>
<evidence type="ECO:0000256" key="9">
    <source>
        <dbReference type="ARBA" id="ARBA00023002"/>
    </source>
</evidence>
<dbReference type="InterPro" id="IPR017972">
    <property type="entry name" value="Cyt_P450_CS"/>
</dbReference>
<keyword evidence="10 13" id="KW-0408">Iron</keyword>
<keyword evidence="5 13" id="KW-0349">Heme</keyword>
<evidence type="ECO:0000256" key="8">
    <source>
        <dbReference type="ARBA" id="ARBA00022848"/>
    </source>
</evidence>
<keyword evidence="11 13" id="KW-0503">Monooxygenase</keyword>
<dbReference type="SUPFAM" id="SSF48264">
    <property type="entry name" value="Cytochrome P450"/>
    <property type="match status" value="1"/>
</dbReference>
<name>A0ABM1Z032_AEDAL</name>
<evidence type="ECO:0000256" key="13">
    <source>
        <dbReference type="RuleBase" id="RU000461"/>
    </source>
</evidence>
<keyword evidence="12" id="KW-0472">Membrane</keyword>
<keyword evidence="16" id="KW-1185">Reference proteome</keyword>
<evidence type="ECO:0000256" key="1">
    <source>
        <dbReference type="ARBA" id="ARBA00001971"/>
    </source>
</evidence>
<feature type="signal peptide" evidence="14">
    <location>
        <begin position="1"/>
        <end position="16"/>
    </location>
</feature>
<dbReference type="InterPro" id="IPR001128">
    <property type="entry name" value="Cyt_P450"/>
</dbReference>
<keyword evidence="7" id="KW-0256">Endoplasmic reticulum</keyword>
<dbReference type="GeneID" id="109425972"/>
<dbReference type="InterPro" id="IPR002401">
    <property type="entry name" value="Cyt_P450_E_grp-I"/>
</dbReference>
<proteinExistence type="inferred from homology"/>
<keyword evidence="6 13" id="KW-0479">Metal-binding</keyword>
<evidence type="ECO:0000256" key="11">
    <source>
        <dbReference type="ARBA" id="ARBA00023033"/>
    </source>
</evidence>
<keyword evidence="9 13" id="KW-0560">Oxidoreductase</keyword>
<dbReference type="PANTHER" id="PTHR24292">
    <property type="entry name" value="CYTOCHROME P450"/>
    <property type="match status" value="1"/>
</dbReference>
<comment type="similarity">
    <text evidence="4 13">Belongs to the cytochrome P450 family.</text>
</comment>
<evidence type="ECO:0000256" key="12">
    <source>
        <dbReference type="ARBA" id="ARBA00023136"/>
    </source>
</evidence>
<evidence type="ECO:0000256" key="10">
    <source>
        <dbReference type="ARBA" id="ARBA00023004"/>
    </source>
</evidence>
<comment type="cofactor">
    <cofactor evidence="1">
        <name>heme</name>
        <dbReference type="ChEBI" id="CHEBI:30413"/>
    </cofactor>
</comment>
<evidence type="ECO:0000256" key="6">
    <source>
        <dbReference type="ARBA" id="ARBA00022723"/>
    </source>
</evidence>
<keyword evidence="14" id="KW-0732">Signal</keyword>
<dbReference type="Pfam" id="PF00067">
    <property type="entry name" value="p450"/>
    <property type="match status" value="1"/>
</dbReference>
<dbReference type="Proteomes" id="UP000069940">
    <property type="component" value="Unassembled WGS sequence"/>
</dbReference>
<evidence type="ECO:0000256" key="2">
    <source>
        <dbReference type="ARBA" id="ARBA00004174"/>
    </source>
</evidence>
<dbReference type="CDD" id="cd11056">
    <property type="entry name" value="CYP6-like"/>
    <property type="match status" value="1"/>
</dbReference>
<dbReference type="EnsemblMetazoa" id="AALFPA23_013725.R19890">
    <property type="protein sequence ID" value="AALFPA23_013725.P19890"/>
    <property type="gene ID" value="AALFPA23_013725"/>
</dbReference>
<dbReference type="PRINTS" id="PR00385">
    <property type="entry name" value="P450"/>
</dbReference>
<evidence type="ECO:0000256" key="4">
    <source>
        <dbReference type="ARBA" id="ARBA00010617"/>
    </source>
</evidence>
<dbReference type="PROSITE" id="PS00086">
    <property type="entry name" value="CYTOCHROME_P450"/>
    <property type="match status" value="1"/>
</dbReference>
<evidence type="ECO:0000256" key="5">
    <source>
        <dbReference type="ARBA" id="ARBA00022617"/>
    </source>
</evidence>
<dbReference type="PANTHER" id="PTHR24292:SF103">
    <property type="entry name" value="CYTOCHROME P450 6BS1"/>
    <property type="match status" value="1"/>
</dbReference>
<dbReference type="PRINTS" id="PR00463">
    <property type="entry name" value="EP450I"/>
</dbReference>
<sequence>MSALLLILALTPLLLAIIYIKQKYTYWARRNVPFLKPRFPYGNFHALDRKSIADVSREAYEQMKDFGSFYGAYFFLQPLITITDPDLIKLVFIKDFNFFPDRGMYFNERDDPLSAHMFAIEGNKWRSLRQRLSPTFTSGKMKMMFPTLAAVGENFSEFLIEEIGGGKVVEVKDFMAKLTTDIIGSCAFGIECNSFKDPQGRFRQFGKKVFETPPHGSLVRLALKSFPDIARRLRIKALHEDASQFFYDVVRDTVNYREKSGVERKDFLSLLIDMKKDGVDFTMDEIAANSFIFFGAGFETSSSNQTFCLYELARHPDYQEKARQNVLDALRKHGGMTYEAACDMQYLDQCINETLRLYPSVPVLERRAFQDYKIPGHDVVIPKGMKINVPAFAIHRDERFYPDPDVFNPDRFHPAEAAKRHICTFIPFGEGPRICIGLRFGMMQSRVGLATILSKFRISTCSETPNPLEYSSKTSVLIPKEGLWLRVDPL</sequence>
<evidence type="ECO:0000256" key="3">
    <source>
        <dbReference type="ARBA" id="ARBA00004406"/>
    </source>
</evidence>
<accession>A0ABM1Z032</accession>
<evidence type="ECO:0000313" key="16">
    <source>
        <dbReference type="Proteomes" id="UP000069940"/>
    </source>
</evidence>
<organism evidence="15 16">
    <name type="scientific">Aedes albopictus</name>
    <name type="common">Asian tiger mosquito</name>
    <name type="synonym">Stegomyia albopicta</name>
    <dbReference type="NCBI Taxonomy" id="7160"/>
    <lineage>
        <taxon>Eukaryota</taxon>
        <taxon>Metazoa</taxon>
        <taxon>Ecdysozoa</taxon>
        <taxon>Arthropoda</taxon>
        <taxon>Hexapoda</taxon>
        <taxon>Insecta</taxon>
        <taxon>Pterygota</taxon>
        <taxon>Neoptera</taxon>
        <taxon>Endopterygota</taxon>
        <taxon>Diptera</taxon>
        <taxon>Nematocera</taxon>
        <taxon>Culicoidea</taxon>
        <taxon>Culicidae</taxon>
        <taxon>Culicinae</taxon>
        <taxon>Aedini</taxon>
        <taxon>Aedes</taxon>
        <taxon>Stegomyia</taxon>
    </lineage>
</organism>
<feature type="chain" id="PRO_5045035053" description="Cytochrome P450" evidence="14">
    <location>
        <begin position="17"/>
        <end position="490"/>
    </location>
</feature>
<evidence type="ECO:0000256" key="14">
    <source>
        <dbReference type="SAM" id="SignalP"/>
    </source>
</evidence>
<reference evidence="15" key="2">
    <citation type="submission" date="2025-05" db="UniProtKB">
        <authorList>
            <consortium name="EnsemblMetazoa"/>
        </authorList>
    </citation>
    <scope>IDENTIFICATION</scope>
    <source>
        <strain evidence="15">Foshan</strain>
    </source>
</reference>